<evidence type="ECO:0000256" key="9">
    <source>
        <dbReference type="ARBA" id="ARBA00022499"/>
    </source>
</evidence>
<comment type="function">
    <text evidence="1">Core component of nucleosome. Nucleosomes wrap and compact DNA into chromatin, limiting DNA accessibility to the cellular machineries which require DNA as a template. Histones thereby play a central role in transcription regulation, DNA repair, DNA replication and chromosomal stability. DNA accessibility is regulated via a complex set of post-translational modifications of histones, also called histone code, and nucleosome remodeling.</text>
</comment>
<dbReference type="PROSITE" id="PS00357">
    <property type="entry name" value="HISTONE_H2B"/>
    <property type="match status" value="1"/>
</dbReference>
<dbReference type="FunFam" id="1.10.20.10:FF:000016">
    <property type="entry name" value="Histone H2B"/>
    <property type="match status" value="1"/>
</dbReference>
<dbReference type="InterPro" id="IPR000164">
    <property type="entry name" value="Histone_H3/CENP-A"/>
</dbReference>
<comment type="subcellular location">
    <subcellularLocation>
        <location evidence="3">Chromosome</location>
    </subcellularLocation>
    <subcellularLocation>
        <location evidence="2">Nucleus</location>
    </subcellularLocation>
</comment>
<evidence type="ECO:0000256" key="1">
    <source>
        <dbReference type="ARBA" id="ARBA00002001"/>
    </source>
</evidence>
<feature type="region of interest" description="Disordered" evidence="15">
    <location>
        <begin position="39"/>
        <end position="80"/>
    </location>
</feature>
<comment type="subunit">
    <text evidence="6">The nucleosome is a histone octamer containing two molecules each of H2A, H2B, H3 and H4 assembled in one H3-H4 heterotetramer and two H2A-H2B heterodimers. The octamer wraps approximately 147 bp of DNA.</text>
</comment>
<evidence type="ECO:0000256" key="7">
    <source>
        <dbReference type="ARBA" id="ARBA00022454"/>
    </source>
</evidence>
<evidence type="ECO:0000256" key="10">
    <source>
        <dbReference type="ARBA" id="ARBA00022843"/>
    </source>
</evidence>
<accession>A0A5N5TAD5</accession>
<reference evidence="17 18" key="1">
    <citation type="journal article" date="2019" name="PLoS Biol.">
        <title>Sex chromosomes control vertical transmission of feminizing Wolbachia symbionts in an isopod.</title>
        <authorList>
            <person name="Becking T."/>
            <person name="Chebbi M.A."/>
            <person name="Giraud I."/>
            <person name="Moumen B."/>
            <person name="Laverre T."/>
            <person name="Caubet Y."/>
            <person name="Peccoud J."/>
            <person name="Gilbert C."/>
            <person name="Cordaux R."/>
        </authorList>
    </citation>
    <scope>NUCLEOTIDE SEQUENCE [LARGE SCALE GENOMIC DNA]</scope>
    <source>
        <strain evidence="17">ANa2</strain>
        <tissue evidence="17">Whole body excluding digestive tract and cuticle</tissue>
    </source>
</reference>
<dbReference type="AlphaFoldDB" id="A0A5N5TAD5"/>
<dbReference type="GO" id="GO:0046982">
    <property type="term" value="F:protein heterodimerization activity"/>
    <property type="evidence" value="ECO:0007669"/>
    <property type="project" value="InterPro"/>
</dbReference>
<keyword evidence="11" id="KW-0007">Acetylation</keyword>
<feature type="domain" description="Core Histone H2A/H2B/H3" evidence="16">
    <location>
        <begin position="316"/>
        <end position="403"/>
    </location>
</feature>
<dbReference type="Proteomes" id="UP000326759">
    <property type="component" value="Unassembled WGS sequence"/>
</dbReference>
<sequence length="408" mass="46063">MKVLIVLFCRTYAKLRSIKWLLGTRKAYLKFSLSKNKMARTKQTARKSTGGKAPRKQLATKAARKSAPATGGVKKPHRYRPGTVALREIRRYQKSTELLIRKLPFQRLVREIAQDFKTDLRFQSSAVMALQEASEAYLVGLFEDTNLCAIHAKRAAKKAGKAQKSISKGDKKKKKKRKESYSIYIYKVLKQVHPDTGISSKAMSIMNSFVNDIFERIAAEASRLAHYNKRSTITSREIQTAVRLLLPGELAKHAVSEGTKAVTKYTSSNKNKMARTKQTARKSTGGKAPRKQLATKAARKSAPATGGVKKPHRYRPGTVALREIRRYQKSTELLIRKLPFQRLVREIAQDFKTDLRFQSSAVMALQEASEAYLVGLFEDTNLCAIHAKRVTIMPKDIQLARRIRGERA</sequence>
<dbReference type="GO" id="GO:0005634">
    <property type="term" value="C:nucleus"/>
    <property type="evidence" value="ECO:0007669"/>
    <property type="project" value="UniProtKB-SubCell"/>
</dbReference>
<dbReference type="FunFam" id="1.10.20.10:FF:000078">
    <property type="entry name" value="Histone H3"/>
    <property type="match status" value="1"/>
</dbReference>
<evidence type="ECO:0000256" key="8">
    <source>
        <dbReference type="ARBA" id="ARBA00022481"/>
    </source>
</evidence>
<evidence type="ECO:0000256" key="12">
    <source>
        <dbReference type="ARBA" id="ARBA00023125"/>
    </source>
</evidence>
<dbReference type="GO" id="GO:0000786">
    <property type="term" value="C:nucleosome"/>
    <property type="evidence" value="ECO:0007669"/>
    <property type="project" value="UniProtKB-KW"/>
</dbReference>
<dbReference type="InterPro" id="IPR007125">
    <property type="entry name" value="H2A/H2B/H3"/>
</dbReference>
<dbReference type="OrthoDB" id="10250585at2759"/>
<evidence type="ECO:0000256" key="13">
    <source>
        <dbReference type="ARBA" id="ARBA00023242"/>
    </source>
</evidence>
<dbReference type="CDD" id="cd22911">
    <property type="entry name" value="HFD_H3"/>
    <property type="match status" value="2"/>
</dbReference>
<evidence type="ECO:0000256" key="6">
    <source>
        <dbReference type="ARBA" id="ARBA00011538"/>
    </source>
</evidence>
<keyword evidence="7" id="KW-0158">Chromosome</keyword>
<feature type="region of interest" description="Disordered" evidence="15">
    <location>
        <begin position="261"/>
        <end position="313"/>
    </location>
</feature>
<evidence type="ECO:0000256" key="2">
    <source>
        <dbReference type="ARBA" id="ARBA00004123"/>
    </source>
</evidence>
<keyword evidence="9" id="KW-1017">Isopeptide bond</keyword>
<dbReference type="CDD" id="cd22910">
    <property type="entry name" value="HFD_H2B"/>
    <property type="match status" value="1"/>
</dbReference>
<comment type="similarity">
    <text evidence="4">Belongs to the histone H2B family.</text>
</comment>
<evidence type="ECO:0000256" key="11">
    <source>
        <dbReference type="ARBA" id="ARBA00022990"/>
    </source>
</evidence>
<keyword evidence="10" id="KW-0832">Ubl conjugation</keyword>
<evidence type="ECO:0000256" key="15">
    <source>
        <dbReference type="SAM" id="MobiDB-lite"/>
    </source>
</evidence>
<evidence type="ECO:0000313" key="18">
    <source>
        <dbReference type="Proteomes" id="UP000326759"/>
    </source>
</evidence>
<dbReference type="FunFam" id="1.10.20.10:FF:000044">
    <property type="entry name" value="Histone H3.3"/>
    <property type="match status" value="1"/>
</dbReference>
<evidence type="ECO:0000256" key="4">
    <source>
        <dbReference type="ARBA" id="ARBA00006846"/>
    </source>
</evidence>
<dbReference type="SMART" id="SM00428">
    <property type="entry name" value="H3"/>
    <property type="match status" value="2"/>
</dbReference>
<keyword evidence="12" id="KW-0238">DNA-binding</keyword>
<dbReference type="InterPro" id="IPR055333">
    <property type="entry name" value="HISTONE_H2B_site"/>
</dbReference>
<dbReference type="InterPro" id="IPR009072">
    <property type="entry name" value="Histone-fold"/>
</dbReference>
<dbReference type="Pfam" id="PF00125">
    <property type="entry name" value="Histone"/>
    <property type="match status" value="3"/>
</dbReference>
<dbReference type="SMART" id="SM00427">
    <property type="entry name" value="H2B"/>
    <property type="match status" value="1"/>
</dbReference>
<evidence type="ECO:0000256" key="3">
    <source>
        <dbReference type="ARBA" id="ARBA00004286"/>
    </source>
</evidence>
<dbReference type="GO" id="GO:0005700">
    <property type="term" value="C:polytene chromosome"/>
    <property type="evidence" value="ECO:0007669"/>
    <property type="project" value="UniProtKB-ARBA"/>
</dbReference>
<evidence type="ECO:0000259" key="16">
    <source>
        <dbReference type="Pfam" id="PF00125"/>
    </source>
</evidence>
<keyword evidence="8" id="KW-0488">Methylation</keyword>
<dbReference type="GO" id="GO:0003677">
    <property type="term" value="F:DNA binding"/>
    <property type="evidence" value="ECO:0007669"/>
    <property type="project" value="UniProtKB-KW"/>
</dbReference>
<dbReference type="PROSITE" id="PS00959">
    <property type="entry name" value="HISTONE_H3_2"/>
    <property type="match status" value="2"/>
</dbReference>
<dbReference type="PROSITE" id="PS00322">
    <property type="entry name" value="HISTONE_H3_1"/>
    <property type="match status" value="2"/>
</dbReference>
<dbReference type="EMBL" id="SEYY01005784">
    <property type="protein sequence ID" value="KAB7503139.1"/>
    <property type="molecule type" value="Genomic_DNA"/>
</dbReference>
<dbReference type="Gene3D" id="1.10.20.10">
    <property type="entry name" value="Histone, subunit A"/>
    <property type="match status" value="3"/>
</dbReference>
<dbReference type="FunFam" id="1.10.20.10:FF:000047">
    <property type="entry name" value="Histone H3"/>
    <property type="match status" value="1"/>
</dbReference>
<keyword evidence="18" id="KW-1185">Reference proteome</keyword>
<protein>
    <submittedName>
        <fullName evidence="17">Histone H3</fullName>
    </submittedName>
</protein>
<evidence type="ECO:0000313" key="17">
    <source>
        <dbReference type="EMBL" id="KAB7503139.1"/>
    </source>
</evidence>
<dbReference type="InterPro" id="IPR000558">
    <property type="entry name" value="Histone_H2B"/>
</dbReference>
<dbReference type="PRINTS" id="PR00622">
    <property type="entry name" value="HISTONEH3"/>
</dbReference>
<keyword evidence="14" id="KW-0544">Nucleosome core</keyword>
<feature type="domain" description="Core Histone H2A/H2B/H3" evidence="16">
    <location>
        <begin position="167"/>
        <end position="244"/>
    </location>
</feature>
<organism evidence="17 18">
    <name type="scientific">Armadillidium nasatum</name>
    <dbReference type="NCBI Taxonomy" id="96803"/>
    <lineage>
        <taxon>Eukaryota</taxon>
        <taxon>Metazoa</taxon>
        <taxon>Ecdysozoa</taxon>
        <taxon>Arthropoda</taxon>
        <taxon>Crustacea</taxon>
        <taxon>Multicrustacea</taxon>
        <taxon>Malacostraca</taxon>
        <taxon>Eumalacostraca</taxon>
        <taxon>Peracarida</taxon>
        <taxon>Isopoda</taxon>
        <taxon>Oniscidea</taxon>
        <taxon>Crinocheta</taxon>
        <taxon>Armadillidiidae</taxon>
        <taxon>Armadillidium</taxon>
    </lineage>
</organism>
<keyword evidence="13" id="KW-0539">Nucleus</keyword>
<dbReference type="SUPFAM" id="SSF47113">
    <property type="entry name" value="Histone-fold"/>
    <property type="match status" value="3"/>
</dbReference>
<comment type="similarity">
    <text evidence="5">Belongs to the histone H3 family.</text>
</comment>
<evidence type="ECO:0000256" key="14">
    <source>
        <dbReference type="ARBA" id="ARBA00023269"/>
    </source>
</evidence>
<gene>
    <name evidence="17" type="primary">H3_4</name>
    <name evidence="17" type="ORF">Anas_14388</name>
</gene>
<dbReference type="PANTHER" id="PTHR11426">
    <property type="entry name" value="HISTONE H3"/>
    <property type="match status" value="1"/>
</dbReference>
<name>A0A5N5TAD5_9CRUS</name>
<proteinExistence type="inferred from homology"/>
<feature type="domain" description="Core Histone H2A/H2B/H3" evidence="16">
    <location>
        <begin position="81"/>
        <end position="154"/>
    </location>
</feature>
<comment type="caution">
    <text evidence="17">The sequence shown here is derived from an EMBL/GenBank/DDBJ whole genome shotgun (WGS) entry which is preliminary data.</text>
</comment>
<evidence type="ECO:0000256" key="5">
    <source>
        <dbReference type="ARBA" id="ARBA00010343"/>
    </source>
</evidence>
<dbReference type="GO" id="GO:0030527">
    <property type="term" value="F:structural constituent of chromatin"/>
    <property type="evidence" value="ECO:0007669"/>
    <property type="project" value="InterPro"/>
</dbReference>